<feature type="transmembrane region" description="Helical" evidence="2">
    <location>
        <begin position="20"/>
        <end position="41"/>
    </location>
</feature>
<evidence type="ECO:0008006" key="5">
    <source>
        <dbReference type="Google" id="ProtNLM"/>
    </source>
</evidence>
<evidence type="ECO:0000256" key="1">
    <source>
        <dbReference type="SAM" id="MobiDB-lite"/>
    </source>
</evidence>
<dbReference type="NCBIfam" id="NF042935">
    <property type="entry name" value="SCO6880_fam"/>
    <property type="match status" value="1"/>
</dbReference>
<accession>A0ABP5B8W8</accession>
<keyword evidence="2" id="KW-0812">Transmembrane</keyword>
<keyword evidence="2" id="KW-0472">Membrane</keyword>
<keyword evidence="4" id="KW-1185">Reference proteome</keyword>
<evidence type="ECO:0000313" key="4">
    <source>
        <dbReference type="Proteomes" id="UP001501303"/>
    </source>
</evidence>
<feature type="compositionally biased region" description="Basic and acidic residues" evidence="1">
    <location>
        <begin position="419"/>
        <end position="432"/>
    </location>
</feature>
<dbReference type="InterPro" id="IPR049978">
    <property type="entry name" value="SCO6880-like"/>
</dbReference>
<proteinExistence type="predicted"/>
<keyword evidence="2" id="KW-1133">Transmembrane helix</keyword>
<dbReference type="Proteomes" id="UP001501303">
    <property type="component" value="Unassembled WGS sequence"/>
</dbReference>
<feature type="region of interest" description="Disordered" evidence="1">
    <location>
        <begin position="402"/>
        <end position="432"/>
    </location>
</feature>
<evidence type="ECO:0000313" key="3">
    <source>
        <dbReference type="EMBL" id="GAA1937387.1"/>
    </source>
</evidence>
<sequence length="510" mass="54501">MSTMSNPARYGGWQREKSGWFGELSGPGFVLVATALVTLLVPLHQRSLFTMAVFLPISALLLALAYGRVLGLTADEWALLAIRHQIATARRQHMFLSGIFAPVNRKTGAQPMDLPGPLARLRILDAPDGLSGRLGVAHDPASGTYTAVLRVTYPGLALVDPDRQESRVAGWAAVLRSLCTEDGAITRIGVHQRCLPDDGAALDAWTARNTAADAPREAVQALEELMHGAGPASAARETYVSLTLSASRARLAIKGAGGGQVGACAVLVREVLSIEQLLAGAGLTVVDRLTPRGVAAVIRTGYDPEEQLAVAARAAAAQDPAWQGTPPGVDPDLAGPAAAENSWGVYRHDGAWTVSYQIRGLPRSDVFATVLQPLLRPRVNARRCLTMVYEPLGPRVARRALSQERTKRETARQLRAKTGRMESEDERREVQTAREQDIARASGEGVVRMTVMLAVTVTDQEQLETACAELQADAAGAGLEIRRMWGAQDSGFAAAALPLALGLPDRRGMF</sequence>
<feature type="transmembrane region" description="Helical" evidence="2">
    <location>
        <begin position="48"/>
        <end position="66"/>
    </location>
</feature>
<feature type="compositionally biased region" description="Basic and acidic residues" evidence="1">
    <location>
        <begin position="402"/>
        <end position="412"/>
    </location>
</feature>
<dbReference type="EMBL" id="BAAAMJ010000132">
    <property type="protein sequence ID" value="GAA1937387.1"/>
    <property type="molecule type" value="Genomic_DNA"/>
</dbReference>
<comment type="caution">
    <text evidence="3">The sequence shown here is derived from an EMBL/GenBank/DDBJ whole genome shotgun (WGS) entry which is preliminary data.</text>
</comment>
<evidence type="ECO:0000256" key="2">
    <source>
        <dbReference type="SAM" id="Phobius"/>
    </source>
</evidence>
<name>A0ABP5B8W8_9ACTN</name>
<organism evidence="3 4">
    <name type="scientific">Streptomyces sodiiphilus</name>
    <dbReference type="NCBI Taxonomy" id="226217"/>
    <lineage>
        <taxon>Bacteria</taxon>
        <taxon>Bacillati</taxon>
        <taxon>Actinomycetota</taxon>
        <taxon>Actinomycetes</taxon>
        <taxon>Kitasatosporales</taxon>
        <taxon>Streptomycetaceae</taxon>
        <taxon>Streptomyces</taxon>
    </lineage>
</organism>
<protein>
    <recommendedName>
        <fullName evidence="5">PrgI family protein</fullName>
    </recommendedName>
</protein>
<reference evidence="4" key="1">
    <citation type="journal article" date="2019" name="Int. J. Syst. Evol. Microbiol.">
        <title>The Global Catalogue of Microorganisms (GCM) 10K type strain sequencing project: providing services to taxonomists for standard genome sequencing and annotation.</title>
        <authorList>
            <consortium name="The Broad Institute Genomics Platform"/>
            <consortium name="The Broad Institute Genome Sequencing Center for Infectious Disease"/>
            <person name="Wu L."/>
            <person name="Ma J."/>
        </authorList>
    </citation>
    <scope>NUCLEOTIDE SEQUENCE [LARGE SCALE GENOMIC DNA]</scope>
    <source>
        <strain evidence="4">JCM 13581</strain>
    </source>
</reference>
<gene>
    <name evidence="3" type="ORF">GCM10009716_49340</name>
</gene>